<evidence type="ECO:0000313" key="2">
    <source>
        <dbReference type="EMBL" id="KAK8078552.1"/>
    </source>
</evidence>
<dbReference type="PANTHER" id="PTHR24148:SF73">
    <property type="entry name" value="HET DOMAIN PROTEIN (AFU_ORTHOLOGUE AFUA_8G01020)"/>
    <property type="match status" value="1"/>
</dbReference>
<evidence type="ECO:0000259" key="1">
    <source>
        <dbReference type="Pfam" id="PF06985"/>
    </source>
</evidence>
<comment type="caution">
    <text evidence="2">The sequence shown here is derived from an EMBL/GenBank/DDBJ whole genome shotgun (WGS) entry which is preliminary data.</text>
</comment>
<feature type="domain" description="Heterokaryon incompatibility" evidence="1">
    <location>
        <begin position="71"/>
        <end position="174"/>
    </location>
</feature>
<dbReference type="EMBL" id="JAQQWM010000002">
    <property type="protein sequence ID" value="KAK8078552.1"/>
    <property type="molecule type" value="Genomic_DNA"/>
</dbReference>
<dbReference type="Proteomes" id="UP001446871">
    <property type="component" value="Unassembled WGS sequence"/>
</dbReference>
<reference evidence="2 3" key="1">
    <citation type="submission" date="2023-01" db="EMBL/GenBank/DDBJ databases">
        <title>Analysis of 21 Apiospora genomes using comparative genomics revels a genus with tremendous synthesis potential of carbohydrate active enzymes and secondary metabolites.</title>
        <authorList>
            <person name="Sorensen T."/>
        </authorList>
    </citation>
    <scope>NUCLEOTIDE SEQUENCE [LARGE SCALE GENOMIC DNA]</scope>
    <source>
        <strain evidence="2 3">CBS 83171</strain>
    </source>
</reference>
<name>A0ABR1W537_9PEZI</name>
<dbReference type="Pfam" id="PF06985">
    <property type="entry name" value="HET"/>
    <property type="match status" value="1"/>
</dbReference>
<accession>A0ABR1W537</accession>
<evidence type="ECO:0000313" key="3">
    <source>
        <dbReference type="Proteomes" id="UP001446871"/>
    </source>
</evidence>
<organism evidence="2 3">
    <name type="scientific">Apiospora saccharicola</name>
    <dbReference type="NCBI Taxonomy" id="335842"/>
    <lineage>
        <taxon>Eukaryota</taxon>
        <taxon>Fungi</taxon>
        <taxon>Dikarya</taxon>
        <taxon>Ascomycota</taxon>
        <taxon>Pezizomycotina</taxon>
        <taxon>Sordariomycetes</taxon>
        <taxon>Xylariomycetidae</taxon>
        <taxon>Amphisphaeriales</taxon>
        <taxon>Apiosporaceae</taxon>
        <taxon>Apiospora</taxon>
    </lineage>
</organism>
<proteinExistence type="predicted"/>
<protein>
    <submittedName>
        <fullName evidence="2">Heterokaryon incompatibility protein-domain-containing protein</fullName>
    </submittedName>
</protein>
<keyword evidence="3" id="KW-1185">Reference proteome</keyword>
<sequence>MDSTSRPWSHIYSSLPRPDSIRLLNLEPAADGHDPLKGSLNVIILERLDIDITHRYTALSYVWGDPTLVGSIVIDGSDDTHERSHHVRIMGDIYQRSATTIIYLGPHTRNVQYLFNHIAARNLERRRLQTKDPPSNPSCMRTSSPEVTVSHHLWLAIHEICANDWFTRAWTFPELDLSVDPRIQCGRILARWPDVAELVESFWQGPARPAPPWRPGVFLNLNKAITQGKGKDTMSNLIRARVGSDVTDPRDFFYCLLGVAKDRQEWESTIRADYNISTPSLYATVAHEMLDHGEIMLGDLLSSHIAANHGPPTLSVSPIRCFLPSWVPDWGIMADHGVDPRETLPQYWEHKDKEPADDLDGVLILPFWQGGSKRITILSGLIPAKSLKESDIEPIARAAVTVLQVPFDLQKKTESKIA</sequence>
<gene>
    <name evidence="2" type="ORF">PG996_004722</name>
</gene>
<dbReference type="PANTHER" id="PTHR24148">
    <property type="entry name" value="ANKYRIN REPEAT DOMAIN-CONTAINING PROTEIN 39 HOMOLOG-RELATED"/>
    <property type="match status" value="1"/>
</dbReference>
<dbReference type="InterPro" id="IPR010730">
    <property type="entry name" value="HET"/>
</dbReference>
<dbReference type="InterPro" id="IPR052895">
    <property type="entry name" value="HetReg/Transcr_Mod"/>
</dbReference>